<evidence type="ECO:0000256" key="7">
    <source>
        <dbReference type="SAM" id="MobiDB-lite"/>
    </source>
</evidence>
<evidence type="ECO:0000256" key="4">
    <source>
        <dbReference type="ARBA" id="ARBA00022989"/>
    </source>
</evidence>
<feature type="transmembrane region" description="Helical" evidence="8">
    <location>
        <begin position="314"/>
        <end position="334"/>
    </location>
</feature>
<evidence type="ECO:0000313" key="9">
    <source>
        <dbReference type="Proteomes" id="UP000050795"/>
    </source>
</evidence>
<dbReference type="WBParaSite" id="TREG1_79480.1">
    <property type="protein sequence ID" value="TREG1_79480.1"/>
    <property type="gene ID" value="TREG1_79480"/>
</dbReference>
<feature type="transmembrane region" description="Helical" evidence="8">
    <location>
        <begin position="571"/>
        <end position="590"/>
    </location>
</feature>
<dbReference type="InterPro" id="IPR004299">
    <property type="entry name" value="MBOAT_fam"/>
</dbReference>
<feature type="transmembrane region" description="Helical" evidence="8">
    <location>
        <begin position="354"/>
        <end position="375"/>
    </location>
</feature>
<evidence type="ECO:0000256" key="2">
    <source>
        <dbReference type="ARBA" id="ARBA00022679"/>
    </source>
</evidence>
<dbReference type="AlphaFoldDB" id="A0AA85K9J4"/>
<dbReference type="Proteomes" id="UP000050795">
    <property type="component" value="Unassembled WGS sequence"/>
</dbReference>
<feature type="compositionally biased region" description="Low complexity" evidence="7">
    <location>
        <begin position="217"/>
        <end position="232"/>
    </location>
</feature>
<feature type="transmembrane region" description="Helical" evidence="8">
    <location>
        <begin position="109"/>
        <end position="134"/>
    </location>
</feature>
<dbReference type="InterPro" id="IPR049941">
    <property type="entry name" value="LPLAT_7/PORCN-like"/>
</dbReference>
<organism evidence="9 10">
    <name type="scientific">Trichobilharzia regenti</name>
    <name type="common">Nasal bird schistosome</name>
    <dbReference type="NCBI Taxonomy" id="157069"/>
    <lineage>
        <taxon>Eukaryota</taxon>
        <taxon>Metazoa</taxon>
        <taxon>Spiralia</taxon>
        <taxon>Lophotrochozoa</taxon>
        <taxon>Platyhelminthes</taxon>
        <taxon>Trematoda</taxon>
        <taxon>Digenea</taxon>
        <taxon>Strigeidida</taxon>
        <taxon>Schistosomatoidea</taxon>
        <taxon>Schistosomatidae</taxon>
        <taxon>Trichobilharzia</taxon>
    </lineage>
</organism>
<feature type="transmembrane region" description="Helical" evidence="8">
    <location>
        <begin position="387"/>
        <end position="407"/>
    </location>
</feature>
<evidence type="ECO:0000256" key="3">
    <source>
        <dbReference type="ARBA" id="ARBA00022692"/>
    </source>
</evidence>
<dbReference type="PANTHER" id="PTHR13906">
    <property type="entry name" value="PORCUPINE"/>
    <property type="match status" value="1"/>
</dbReference>
<evidence type="ECO:0000256" key="8">
    <source>
        <dbReference type="SAM" id="Phobius"/>
    </source>
</evidence>
<dbReference type="Pfam" id="PF03062">
    <property type="entry name" value="MBOAT"/>
    <property type="match status" value="1"/>
</dbReference>
<reference evidence="9" key="1">
    <citation type="submission" date="2022-06" db="EMBL/GenBank/DDBJ databases">
        <authorList>
            <person name="Berger JAMES D."/>
            <person name="Berger JAMES D."/>
        </authorList>
    </citation>
    <scope>NUCLEOTIDE SEQUENCE [LARGE SCALE GENOMIC DNA]</scope>
</reference>
<evidence type="ECO:0000256" key="1">
    <source>
        <dbReference type="ARBA" id="ARBA00004141"/>
    </source>
</evidence>
<dbReference type="PANTHER" id="PTHR13906:SF4">
    <property type="entry name" value="LYSOPHOSPHOLIPID ACYLTRANSFERASE 6"/>
    <property type="match status" value="1"/>
</dbReference>
<feature type="compositionally biased region" description="Low complexity" evidence="7">
    <location>
        <begin position="283"/>
        <end position="297"/>
    </location>
</feature>
<evidence type="ECO:0000256" key="6">
    <source>
        <dbReference type="ARBA" id="ARBA00023315"/>
    </source>
</evidence>
<keyword evidence="4 8" id="KW-1133">Transmembrane helix</keyword>
<protein>
    <submittedName>
        <fullName evidence="10">Uncharacterized protein</fullName>
    </submittedName>
</protein>
<name>A0AA85K9J4_TRIRE</name>
<keyword evidence="2" id="KW-0808">Transferase</keyword>
<feature type="compositionally biased region" description="Low complexity" evidence="7">
    <location>
        <begin position="187"/>
        <end position="210"/>
    </location>
</feature>
<keyword evidence="6" id="KW-0012">Acyltransferase</keyword>
<keyword evidence="9" id="KW-1185">Reference proteome</keyword>
<feature type="transmembrane region" description="Helical" evidence="8">
    <location>
        <begin position="83"/>
        <end position="103"/>
    </location>
</feature>
<feature type="region of interest" description="Disordered" evidence="7">
    <location>
        <begin position="280"/>
        <end position="303"/>
    </location>
</feature>
<feature type="region of interest" description="Disordered" evidence="7">
    <location>
        <begin position="185"/>
        <end position="235"/>
    </location>
</feature>
<comment type="subcellular location">
    <subcellularLocation>
        <location evidence="1">Membrane</location>
        <topology evidence="1">Multi-pass membrane protein</topology>
    </subcellularLocation>
</comment>
<dbReference type="GO" id="GO:0030258">
    <property type="term" value="P:lipid modification"/>
    <property type="evidence" value="ECO:0007669"/>
    <property type="project" value="TreeGrafter"/>
</dbReference>
<reference evidence="10" key="2">
    <citation type="submission" date="2023-11" db="UniProtKB">
        <authorList>
            <consortium name="WormBaseParasite"/>
        </authorList>
    </citation>
    <scope>IDENTIFICATION</scope>
</reference>
<sequence>MKFFTWAYFVEVFMGLDTPLDGGKPIRGGFYKTSQTFSPLAEFMHVPLDQINYVVSGVVSFALGQLMRQYLSPQKCSPRLRALIETIFGLLLLSFCFGSQLRVLLLQSFIAYVFMVCLPHNQFMAILVTVWSLFYMTLVHICRLQYDYGGYTLDISGPVMVQTQRLSSLAFNLVDGAIISSHEKHTTTTTTTHPVKHQQNNSSNDSSSSSSPPPKSPIIDQSQSHSSSSSLSNRRRNTFTTLDTLDMPSSSNIDLKPIHHHHYHTPSHCKLLNEQKPFKDSQHSSSLTASSSGQQQQMPTSHKIHAVDKTPDPVIFFAYMLYFHGVCVGPFIFFSEYMEYLKGYSTGRLPSINMYYLVTLCLRTLASGLSAAYLCPYFPFDFVLTEAFGSYSLLHRIFYVTVSLFLIRQKYYFAWGLAEVNGVAIGVGYTGQCPRTGRTLNHHVRNFNFIQVESGIGLKDVVDAWNISTTRWLRETFYDRLPTAYRTILVFIISAFWHGFYPGYYIMFLSFALFTTVSRIWRRHCRVYFRKTPLCIHAYDIFTMIITNFIINYGQAPFHLLDFYASIKFLSLFYFIPHLIAFIILIAYFFKSYFIKSIGRGGKVDEDGSVTGTATGIGIDNGDGSDKHQKLLLSNHDRSVGGY</sequence>
<keyword evidence="3 8" id="KW-0812">Transmembrane</keyword>
<dbReference type="GO" id="GO:0016020">
    <property type="term" value="C:membrane"/>
    <property type="evidence" value="ECO:0007669"/>
    <property type="project" value="UniProtKB-SubCell"/>
</dbReference>
<accession>A0AA85K9J4</accession>
<evidence type="ECO:0000256" key="5">
    <source>
        <dbReference type="ARBA" id="ARBA00023136"/>
    </source>
</evidence>
<keyword evidence="5 8" id="KW-0472">Membrane</keyword>
<feature type="transmembrane region" description="Helical" evidence="8">
    <location>
        <begin position="533"/>
        <end position="551"/>
    </location>
</feature>
<dbReference type="GO" id="GO:0016746">
    <property type="term" value="F:acyltransferase activity"/>
    <property type="evidence" value="ECO:0007669"/>
    <property type="project" value="UniProtKB-KW"/>
</dbReference>
<evidence type="ECO:0000313" key="10">
    <source>
        <dbReference type="WBParaSite" id="TREG1_79480.1"/>
    </source>
</evidence>
<proteinExistence type="predicted"/>